<dbReference type="AlphaFoldDB" id="V2UM19"/>
<dbReference type="Proteomes" id="UP000018415">
    <property type="component" value="Unassembled WGS sequence"/>
</dbReference>
<keyword evidence="3" id="KW-1185">Reference proteome</keyword>
<keyword evidence="1" id="KW-0472">Membrane</keyword>
<proteinExistence type="predicted"/>
<reference evidence="2 3" key="1">
    <citation type="submission" date="2013-10" db="EMBL/GenBank/DDBJ databases">
        <title>The Genome Sequence of Acinetobacter indicus CIP 110367.</title>
        <authorList>
            <consortium name="The Broad Institute Genomics Platform"/>
            <consortium name="The Broad Institute Genome Sequencing Center for Infectious Disease"/>
            <person name="Cerqueira G."/>
            <person name="Feldgarden M."/>
            <person name="Courvalin P."/>
            <person name="Grillot-Courvalin C."/>
            <person name="Clermont D."/>
            <person name="Rocha E."/>
            <person name="Yoon E.-J."/>
            <person name="Nemec A."/>
            <person name="Young S.K."/>
            <person name="Zeng Q."/>
            <person name="Gargeya S."/>
            <person name="Fitzgerald M."/>
            <person name="Abouelleil A."/>
            <person name="Alvarado L."/>
            <person name="Berlin A.M."/>
            <person name="Chapman S.B."/>
            <person name="Gainer-Dewar J."/>
            <person name="Goldberg J."/>
            <person name="Gnerre S."/>
            <person name="Griggs A."/>
            <person name="Gujja S."/>
            <person name="Hansen M."/>
            <person name="Howarth C."/>
            <person name="Imamovic A."/>
            <person name="Ireland A."/>
            <person name="Larimer J."/>
            <person name="McCowan C."/>
            <person name="Murphy C."/>
            <person name="Pearson M."/>
            <person name="Poon T.W."/>
            <person name="Priest M."/>
            <person name="Roberts A."/>
            <person name="Saif S."/>
            <person name="Shea T."/>
            <person name="Sykes S."/>
            <person name="Wortman J."/>
            <person name="Nusbaum C."/>
            <person name="Birren B."/>
        </authorList>
    </citation>
    <scope>NUCLEOTIDE SEQUENCE [LARGE SCALE GENOMIC DNA]</scope>
    <source>
        <strain evidence="2 3">CIP 110367</strain>
    </source>
</reference>
<evidence type="ECO:0000313" key="3">
    <source>
        <dbReference type="Proteomes" id="UP000018415"/>
    </source>
</evidence>
<comment type="caution">
    <text evidence="2">The sequence shown here is derived from an EMBL/GenBank/DDBJ whole genome shotgun (WGS) entry which is preliminary data.</text>
</comment>
<accession>V2UM19</accession>
<keyword evidence="1" id="KW-0812">Transmembrane</keyword>
<sequence>MTYLTALIVASLILMVIVLWSIAELVFESRKEKSLNSKRV</sequence>
<dbReference type="PATRIC" id="fig|1341679.3.peg.535"/>
<evidence type="ECO:0000256" key="1">
    <source>
        <dbReference type="SAM" id="Phobius"/>
    </source>
</evidence>
<name>V2UM19_9GAMM</name>
<protein>
    <submittedName>
        <fullName evidence="2">Uncharacterized protein</fullName>
    </submittedName>
</protein>
<dbReference type="EMBL" id="AYET01000001">
    <property type="protein sequence ID" value="ESK49695.1"/>
    <property type="molecule type" value="Genomic_DNA"/>
</dbReference>
<dbReference type="HOGENOM" id="CLU_219276_0_0_6"/>
<evidence type="ECO:0000313" key="2">
    <source>
        <dbReference type="EMBL" id="ESK49695.1"/>
    </source>
</evidence>
<organism evidence="2 3">
    <name type="scientific">Acinetobacter indicus CIP 110367</name>
    <dbReference type="NCBI Taxonomy" id="1341679"/>
    <lineage>
        <taxon>Bacteria</taxon>
        <taxon>Pseudomonadati</taxon>
        <taxon>Pseudomonadota</taxon>
        <taxon>Gammaproteobacteria</taxon>
        <taxon>Moraxellales</taxon>
        <taxon>Moraxellaceae</taxon>
        <taxon>Acinetobacter</taxon>
    </lineage>
</organism>
<gene>
    <name evidence="2" type="ORF">P253_00551</name>
</gene>
<keyword evidence="1" id="KW-1133">Transmembrane helix</keyword>
<feature type="transmembrane region" description="Helical" evidence="1">
    <location>
        <begin position="6"/>
        <end position="27"/>
    </location>
</feature>